<feature type="transmembrane region" description="Helical" evidence="1">
    <location>
        <begin position="22"/>
        <end position="44"/>
    </location>
</feature>
<name>A0A2M4AH27_9DIPT</name>
<sequence length="154" mass="16767">MTDASLPVVGGLRLRPLTKENILYYYFPMKGMVSYAALSVNVMNPSIAIRLLPKRDVTNFLLIHTIFGTTLFLFSRPHLKGVSTNKRLAFSVCGSVLFSFGSVLVWAVLRSAISRNQGLATALGLSSGVLMAKLAYDYLETNDSNCAGTVAKKN</sequence>
<accession>A0A2M4AH27</accession>
<dbReference type="PANTHER" id="PTHR38640:SF1">
    <property type="entry name" value="GEO09659P1"/>
    <property type="match status" value="1"/>
</dbReference>
<dbReference type="PANTHER" id="PTHR38640">
    <property type="entry name" value="GEO09659P1"/>
    <property type="match status" value="1"/>
</dbReference>
<proteinExistence type="predicted"/>
<keyword evidence="1" id="KW-1133">Transmembrane helix</keyword>
<dbReference type="EMBL" id="GGFK01006597">
    <property type="protein sequence ID" value="MBW39918.1"/>
    <property type="molecule type" value="Transcribed_RNA"/>
</dbReference>
<protein>
    <submittedName>
        <fullName evidence="2">Uncharacterized protein</fullName>
    </submittedName>
</protein>
<keyword evidence="1" id="KW-0812">Transmembrane</keyword>
<evidence type="ECO:0000256" key="1">
    <source>
        <dbReference type="SAM" id="Phobius"/>
    </source>
</evidence>
<feature type="transmembrane region" description="Helical" evidence="1">
    <location>
        <begin position="56"/>
        <end position="76"/>
    </location>
</feature>
<reference evidence="2" key="1">
    <citation type="submission" date="2018-01" db="EMBL/GenBank/DDBJ databases">
        <title>An insight into the sialome of Amazonian anophelines.</title>
        <authorList>
            <person name="Ribeiro J.M."/>
            <person name="Scarpassa V."/>
            <person name="Calvo E."/>
        </authorList>
    </citation>
    <scope>NUCLEOTIDE SEQUENCE</scope>
    <source>
        <tissue evidence="2">Salivary glands</tissue>
    </source>
</reference>
<evidence type="ECO:0000313" key="2">
    <source>
        <dbReference type="EMBL" id="MBW39918.1"/>
    </source>
</evidence>
<feature type="transmembrane region" description="Helical" evidence="1">
    <location>
        <begin position="88"/>
        <end position="109"/>
    </location>
</feature>
<dbReference type="AlphaFoldDB" id="A0A2M4AH27"/>
<organism evidence="2">
    <name type="scientific">Anopheles triannulatus</name>
    <dbReference type="NCBI Taxonomy" id="58253"/>
    <lineage>
        <taxon>Eukaryota</taxon>
        <taxon>Metazoa</taxon>
        <taxon>Ecdysozoa</taxon>
        <taxon>Arthropoda</taxon>
        <taxon>Hexapoda</taxon>
        <taxon>Insecta</taxon>
        <taxon>Pterygota</taxon>
        <taxon>Neoptera</taxon>
        <taxon>Endopterygota</taxon>
        <taxon>Diptera</taxon>
        <taxon>Nematocera</taxon>
        <taxon>Culicoidea</taxon>
        <taxon>Culicidae</taxon>
        <taxon>Anophelinae</taxon>
        <taxon>Anopheles</taxon>
    </lineage>
</organism>
<keyword evidence="1" id="KW-0472">Membrane</keyword>